<dbReference type="PROSITE" id="PS50297">
    <property type="entry name" value="ANK_REP_REGION"/>
    <property type="match status" value="5"/>
</dbReference>
<evidence type="ECO:0000313" key="3">
    <source>
        <dbReference type="Proteomes" id="UP001054252"/>
    </source>
</evidence>
<dbReference type="Gene3D" id="1.25.40.20">
    <property type="entry name" value="Ankyrin repeat-containing domain"/>
    <property type="match status" value="3"/>
</dbReference>
<comment type="caution">
    <text evidence="2">The sequence shown here is derived from an EMBL/GenBank/DDBJ whole genome shotgun (WGS) entry which is preliminary data.</text>
</comment>
<name>A0AAV5HC91_9ROSI</name>
<keyword evidence="3" id="KW-1185">Reference proteome</keyword>
<organism evidence="2 3">
    <name type="scientific">Rubroshorea leprosula</name>
    <dbReference type="NCBI Taxonomy" id="152421"/>
    <lineage>
        <taxon>Eukaryota</taxon>
        <taxon>Viridiplantae</taxon>
        <taxon>Streptophyta</taxon>
        <taxon>Embryophyta</taxon>
        <taxon>Tracheophyta</taxon>
        <taxon>Spermatophyta</taxon>
        <taxon>Magnoliopsida</taxon>
        <taxon>eudicotyledons</taxon>
        <taxon>Gunneridae</taxon>
        <taxon>Pentapetalae</taxon>
        <taxon>rosids</taxon>
        <taxon>malvids</taxon>
        <taxon>Malvales</taxon>
        <taxon>Dipterocarpaceae</taxon>
        <taxon>Rubroshorea</taxon>
    </lineage>
</organism>
<dbReference type="EMBL" id="BPVZ01000001">
    <property type="protein sequence ID" value="GKU86418.1"/>
    <property type="molecule type" value="Genomic_DNA"/>
</dbReference>
<dbReference type="InterPro" id="IPR051616">
    <property type="entry name" value="Cul2-RING_E3_ligase_SR"/>
</dbReference>
<gene>
    <name evidence="2" type="ORF">SLEP1_g948</name>
</gene>
<dbReference type="Pfam" id="PF12796">
    <property type="entry name" value="Ank_2"/>
    <property type="match status" value="3"/>
</dbReference>
<dbReference type="PRINTS" id="PR01415">
    <property type="entry name" value="ANKYRIN"/>
</dbReference>
<sequence>MEIEEFSARFTSLLESSRTSVDDLFKAASTGDLAPFQHLVEAFKSEELFLKMALNVGDENCKSFLHVAAARGRKKLCKFLLEEGKLDINVKDCEAGETPLLHATKEGHFPTAAFLLENGADPNSRSWKRRTSLHYAAEHGSKELIQLLISKGAEINAVADCGTPLQYAAGKGKEEFVKLLLDHHADPNVISHDLFSPLLASIRAQSLECMKLLLKAGANPNFHGSKGMTPLGYAASEGLKEFIKCLLNAGADPNIANNLGMTPIEEAALANKRRVVRILFPWTSPIPTIREWSISGLLKQVQSDETREKMELKLKELFLISKSKGARSFNSKDYFLAVLWYTEAISWNPNDATVLSERSLSWAKMNEGGLALEDAKACIKLSPNWSEAYYREGVARMLLKDLCFMIHNPGNLTKLLVLFSTVLCWILKTRRSNVHLGARGTNCLFPAAYTGDLTPFKSNFSLVNELRRKEGREGSVEAKLNAGDSDGLAALHYAAVGGRTQIVKFLVEEAKIDIDIKDLKAGQTPLHHAIMEEHFQTAFTFLSKVQVPMPPLRRGAHRYIMQQNLDSKLGYMLWRRNPHVSCLCSKAGD</sequence>
<dbReference type="InterPro" id="IPR002110">
    <property type="entry name" value="Ankyrin_rpt"/>
</dbReference>
<dbReference type="Gene3D" id="1.25.40.10">
    <property type="entry name" value="Tetratricopeptide repeat domain"/>
    <property type="match status" value="1"/>
</dbReference>
<dbReference type="AlphaFoldDB" id="A0AAV5HC91"/>
<dbReference type="PROSITE" id="PS50088">
    <property type="entry name" value="ANK_REPEAT"/>
    <property type="match status" value="5"/>
</dbReference>
<feature type="repeat" description="ANK" evidence="1">
    <location>
        <begin position="95"/>
        <end position="127"/>
    </location>
</feature>
<dbReference type="SMART" id="SM00248">
    <property type="entry name" value="ANK"/>
    <property type="match status" value="8"/>
</dbReference>
<feature type="repeat" description="ANK" evidence="1">
    <location>
        <begin position="486"/>
        <end position="508"/>
    </location>
</feature>
<dbReference type="InterPro" id="IPR036770">
    <property type="entry name" value="Ankyrin_rpt-contain_sf"/>
</dbReference>
<evidence type="ECO:0000256" key="1">
    <source>
        <dbReference type="PROSITE-ProRule" id="PRU00023"/>
    </source>
</evidence>
<feature type="repeat" description="ANK" evidence="1">
    <location>
        <begin position="160"/>
        <end position="192"/>
    </location>
</feature>
<reference evidence="2 3" key="1">
    <citation type="journal article" date="2021" name="Commun. Biol.">
        <title>The genome of Shorea leprosula (Dipterocarpaceae) highlights the ecological relevance of drought in aseasonal tropical rainforests.</title>
        <authorList>
            <person name="Ng K.K.S."/>
            <person name="Kobayashi M.J."/>
            <person name="Fawcett J.A."/>
            <person name="Hatakeyama M."/>
            <person name="Paape T."/>
            <person name="Ng C.H."/>
            <person name="Ang C.C."/>
            <person name="Tnah L.H."/>
            <person name="Lee C.T."/>
            <person name="Nishiyama T."/>
            <person name="Sese J."/>
            <person name="O'Brien M.J."/>
            <person name="Copetti D."/>
            <person name="Mohd Noor M.I."/>
            <person name="Ong R.C."/>
            <person name="Putra M."/>
            <person name="Sireger I.Z."/>
            <person name="Indrioko S."/>
            <person name="Kosugi Y."/>
            <person name="Izuno A."/>
            <person name="Isagi Y."/>
            <person name="Lee S.L."/>
            <person name="Shimizu K.K."/>
        </authorList>
    </citation>
    <scope>NUCLEOTIDE SEQUENCE [LARGE SCALE GENOMIC DNA]</scope>
    <source>
        <strain evidence="2">214</strain>
    </source>
</reference>
<dbReference type="SUPFAM" id="SSF48403">
    <property type="entry name" value="Ankyrin repeat"/>
    <property type="match status" value="2"/>
</dbReference>
<keyword evidence="1" id="KW-0040">ANK repeat</keyword>
<accession>A0AAV5HC91</accession>
<dbReference type="Proteomes" id="UP001054252">
    <property type="component" value="Unassembled WGS sequence"/>
</dbReference>
<feature type="repeat" description="ANK" evidence="1">
    <location>
        <begin position="226"/>
        <end position="258"/>
    </location>
</feature>
<proteinExistence type="predicted"/>
<evidence type="ECO:0000313" key="2">
    <source>
        <dbReference type="EMBL" id="GKU86418.1"/>
    </source>
</evidence>
<dbReference type="SUPFAM" id="SSF48452">
    <property type="entry name" value="TPR-like"/>
    <property type="match status" value="1"/>
</dbReference>
<protein>
    <submittedName>
        <fullName evidence="2">Uncharacterized protein</fullName>
    </submittedName>
</protein>
<dbReference type="PANTHER" id="PTHR46224">
    <property type="entry name" value="ANKYRIN REPEAT FAMILY PROTEIN"/>
    <property type="match status" value="1"/>
</dbReference>
<dbReference type="InterPro" id="IPR011990">
    <property type="entry name" value="TPR-like_helical_dom_sf"/>
</dbReference>
<dbReference type="Pfam" id="PF00023">
    <property type="entry name" value="Ank"/>
    <property type="match status" value="1"/>
</dbReference>
<dbReference type="PANTHER" id="PTHR46224:SF67">
    <property type="entry name" value="HSP70-HSP90 ORGANIZING PROTEIN 3-LIKE"/>
    <property type="match status" value="1"/>
</dbReference>
<feature type="repeat" description="ANK" evidence="1">
    <location>
        <begin position="128"/>
        <end position="160"/>
    </location>
</feature>